<name>A0A839XXW7_9PSEU</name>
<gene>
    <name evidence="2" type="ORF">FB384_005165</name>
</gene>
<dbReference type="Pfam" id="PF05762">
    <property type="entry name" value="VWA_CoxE"/>
    <property type="match status" value="1"/>
</dbReference>
<dbReference type="InterPro" id="IPR008912">
    <property type="entry name" value="Uncharacterised_CoxE"/>
</dbReference>
<dbReference type="AlphaFoldDB" id="A0A839XXW7"/>
<evidence type="ECO:0000313" key="2">
    <source>
        <dbReference type="EMBL" id="MBB3666204.1"/>
    </source>
</evidence>
<proteinExistence type="predicted"/>
<keyword evidence="3" id="KW-1185">Reference proteome</keyword>
<feature type="region of interest" description="Disordered" evidence="1">
    <location>
        <begin position="364"/>
        <end position="385"/>
    </location>
</feature>
<dbReference type="Proteomes" id="UP000564573">
    <property type="component" value="Unassembled WGS sequence"/>
</dbReference>
<reference evidence="2 3" key="1">
    <citation type="submission" date="2020-08" db="EMBL/GenBank/DDBJ databases">
        <title>Sequencing the genomes of 1000 actinobacteria strains.</title>
        <authorList>
            <person name="Klenk H.-P."/>
        </authorList>
    </citation>
    <scope>NUCLEOTIDE SEQUENCE [LARGE SCALE GENOMIC DNA]</scope>
    <source>
        <strain evidence="2 3">DSM 45267</strain>
    </source>
</reference>
<dbReference type="InterPro" id="IPR036465">
    <property type="entry name" value="vWFA_dom_sf"/>
</dbReference>
<dbReference type="EMBL" id="JACIBS010000013">
    <property type="protein sequence ID" value="MBB3666204.1"/>
    <property type="molecule type" value="Genomic_DNA"/>
</dbReference>
<feature type="compositionally biased region" description="Low complexity" evidence="1">
    <location>
        <begin position="256"/>
        <end position="299"/>
    </location>
</feature>
<dbReference type="RefSeq" id="WP_183787382.1">
    <property type="nucleotide sequence ID" value="NZ_JACIBS010000013.1"/>
</dbReference>
<sequence length="589" mass="61117">MSTHIAAPTAPPTAVFPTTPGWLTLSAAFGDEVPAIADRDDLVVTVAPGAGRGAPACFVPDVATIEVDGSHIDSHVDPATVAPHRVGDRKRYGVAWGLLTHECAHAKHSQWRAPTTAPPGARAAAELLEESRIEAAHLRRRPADRYWLRASATNLILADTDATAGQGPAMTADDAARCAALLLARVDGGVLTTAETAPVATVIDSLLGSTTREALREIWQQAHTTADDDAEAMIELGRRWCVAMGTDPHQQPPTPGTSTPTPGSAESGAQPSGASPSPLTEAVAATTQAVRRAVATAPAPSDPVTRKLEARAADDEARERARSSARAVFNGGRSARRRGAPLRGTRTPTQGELNAARQLARALTTAGTCERTPTKTRSAAPPGRLSMRGAMAADAQRAAGAIPTAEPFTRTTRTTVPAPPLRIGIACDVSGSMASFAEPTASAAWILAEATRHTTVAATSAAVIFGHTVRPVTHPGTTPPHVTEFGTGDRAHQIDTAISALDGALNLGRPDAARLLVIISDGRFETATKAPAQRDLDRLRASGCGVLWLEPHTGGNEPMRGATVHTLTDPTTTARAIGRAATAALRAAH</sequence>
<comment type="caution">
    <text evidence="2">The sequence shown here is derived from an EMBL/GenBank/DDBJ whole genome shotgun (WGS) entry which is preliminary data.</text>
</comment>
<organism evidence="2 3">
    <name type="scientific">Prauserella sediminis</name>
    <dbReference type="NCBI Taxonomy" id="577680"/>
    <lineage>
        <taxon>Bacteria</taxon>
        <taxon>Bacillati</taxon>
        <taxon>Actinomycetota</taxon>
        <taxon>Actinomycetes</taxon>
        <taxon>Pseudonocardiales</taxon>
        <taxon>Pseudonocardiaceae</taxon>
        <taxon>Prauserella</taxon>
        <taxon>Prauserella salsuginis group</taxon>
    </lineage>
</organism>
<evidence type="ECO:0008006" key="4">
    <source>
        <dbReference type="Google" id="ProtNLM"/>
    </source>
</evidence>
<feature type="region of interest" description="Disordered" evidence="1">
    <location>
        <begin position="244"/>
        <end position="351"/>
    </location>
</feature>
<protein>
    <recommendedName>
        <fullName evidence="4">VWA domain containing CoxE-like protein</fullName>
    </recommendedName>
</protein>
<evidence type="ECO:0000256" key="1">
    <source>
        <dbReference type="SAM" id="MobiDB-lite"/>
    </source>
</evidence>
<dbReference type="SUPFAM" id="SSF53300">
    <property type="entry name" value="vWA-like"/>
    <property type="match status" value="1"/>
</dbReference>
<evidence type="ECO:0000313" key="3">
    <source>
        <dbReference type="Proteomes" id="UP000564573"/>
    </source>
</evidence>
<accession>A0A839XXW7</accession>
<feature type="compositionally biased region" description="Basic and acidic residues" evidence="1">
    <location>
        <begin position="304"/>
        <end position="322"/>
    </location>
</feature>